<proteinExistence type="predicted"/>
<comment type="caution">
    <text evidence="6">The sequence shown here is derived from an EMBL/GenBank/DDBJ whole genome shotgun (WGS) entry which is preliminary data.</text>
</comment>
<reference evidence="6 7" key="1">
    <citation type="journal article" date="2013" name="Stand. Genomic Sci.">
        <title>Genome sequence of the reddish-pigmented Rubellimicrobium thermophilum type strain (DSM 16684(T)), a member of the Roseobacter clade.</title>
        <authorList>
            <person name="Fiebig A."/>
            <person name="Riedel T."/>
            <person name="Gronow S."/>
            <person name="Petersen J."/>
            <person name="Klenk H.P."/>
            <person name="Goker M."/>
        </authorList>
    </citation>
    <scope>NUCLEOTIDE SEQUENCE [LARGE SCALE GENOMIC DNA]</scope>
    <source>
        <strain evidence="6 7">DSM 16684</strain>
    </source>
</reference>
<dbReference type="GO" id="GO:0006261">
    <property type="term" value="P:DNA-templated DNA replication"/>
    <property type="evidence" value="ECO:0007669"/>
    <property type="project" value="TreeGrafter"/>
</dbReference>
<dbReference type="HOGENOM" id="CLU_068860_1_0_5"/>
<dbReference type="GO" id="GO:0003677">
    <property type="term" value="F:DNA binding"/>
    <property type="evidence" value="ECO:0007669"/>
    <property type="project" value="InterPro"/>
</dbReference>
<dbReference type="EC" id="2.7.7.7" evidence="6"/>
<dbReference type="GO" id="GO:0003887">
    <property type="term" value="F:DNA-directed DNA polymerase activity"/>
    <property type="evidence" value="ECO:0007669"/>
    <property type="project" value="UniProtKB-KW"/>
</dbReference>
<dbReference type="OrthoDB" id="9804983at2"/>
<evidence type="ECO:0000256" key="2">
    <source>
        <dbReference type="ARBA" id="ARBA00022695"/>
    </source>
</evidence>
<sequence length="343" mass="35009">MKLSSREARAFLRAPRPGIAAALITGEDAARVALARGDLVAAWAGPGAEAEMRIDRLAAAEIRRNPALLPDAVKARGFFPGTRVVVLDEATDGLAPALQTALEGWSAGDAHLVVAGAGLPARGALRRLFEAARHAVVIALYDDPPDPAEIEALLREADLHPDPEAYEAILAAAQSLPPGEFRGLLEKLSLYQSAGTEPLTAEAVAALAPATGEAGMEDLLLALSEGRKDRVPTLLARLSARGGAPVAVAIALARHWRAALLVKAARRRRGRACRPASPGRGDPASGDPARCGLAARSAGGGAAADRGSRSRAARRIHGAAGGLAGADAAQAGGAARSLIPGLP</sequence>
<organism evidence="6 7">
    <name type="scientific">Rubellimicrobium thermophilum DSM 16684</name>
    <dbReference type="NCBI Taxonomy" id="1123069"/>
    <lineage>
        <taxon>Bacteria</taxon>
        <taxon>Pseudomonadati</taxon>
        <taxon>Pseudomonadota</taxon>
        <taxon>Alphaproteobacteria</taxon>
        <taxon>Rhodobacterales</taxon>
        <taxon>Roseobacteraceae</taxon>
        <taxon>Rubellimicrobium</taxon>
    </lineage>
</organism>
<dbReference type="EMBL" id="AOLV01000039">
    <property type="protein sequence ID" value="EPX82676.1"/>
    <property type="molecule type" value="Genomic_DNA"/>
</dbReference>
<keyword evidence="2 6" id="KW-0548">Nucleotidyltransferase</keyword>
<dbReference type="InterPro" id="IPR005790">
    <property type="entry name" value="DNA_polIII_delta"/>
</dbReference>
<evidence type="ECO:0000256" key="4">
    <source>
        <dbReference type="ARBA" id="ARBA00022932"/>
    </source>
</evidence>
<gene>
    <name evidence="6" type="ORF">ruthe_03134</name>
</gene>
<feature type="region of interest" description="Disordered" evidence="5">
    <location>
        <begin position="270"/>
        <end position="290"/>
    </location>
</feature>
<keyword evidence="3" id="KW-0235">DNA replication</keyword>
<keyword evidence="7" id="KW-1185">Reference proteome</keyword>
<name>S9QMK7_9RHOB</name>
<dbReference type="STRING" id="1123069.ruthe_03134"/>
<accession>S9QMK7</accession>
<evidence type="ECO:0000313" key="6">
    <source>
        <dbReference type="EMBL" id="EPX82676.1"/>
    </source>
</evidence>
<evidence type="ECO:0000313" key="7">
    <source>
        <dbReference type="Proteomes" id="UP000015346"/>
    </source>
</evidence>
<dbReference type="AlphaFoldDB" id="S9QMK7"/>
<dbReference type="GO" id="GO:0009360">
    <property type="term" value="C:DNA polymerase III complex"/>
    <property type="evidence" value="ECO:0007669"/>
    <property type="project" value="TreeGrafter"/>
</dbReference>
<keyword evidence="4" id="KW-0239">DNA-directed DNA polymerase</keyword>
<dbReference type="RefSeq" id="WP_021099191.1">
    <property type="nucleotide sequence ID" value="NZ_KE557325.1"/>
</dbReference>
<evidence type="ECO:0000256" key="1">
    <source>
        <dbReference type="ARBA" id="ARBA00022679"/>
    </source>
</evidence>
<dbReference type="PANTHER" id="PTHR34388:SF1">
    <property type="entry name" value="DNA POLYMERASE III SUBUNIT DELTA"/>
    <property type="match status" value="1"/>
</dbReference>
<keyword evidence="1 6" id="KW-0808">Transferase</keyword>
<dbReference type="PANTHER" id="PTHR34388">
    <property type="entry name" value="DNA POLYMERASE III SUBUNIT DELTA"/>
    <property type="match status" value="1"/>
</dbReference>
<evidence type="ECO:0000256" key="5">
    <source>
        <dbReference type="SAM" id="MobiDB-lite"/>
    </source>
</evidence>
<protein>
    <submittedName>
        <fullName evidence="6">DNA polymerase III, delta subunit</fullName>
        <ecNumber evidence="6">2.7.7.7</ecNumber>
    </submittedName>
</protein>
<evidence type="ECO:0000256" key="3">
    <source>
        <dbReference type="ARBA" id="ARBA00022705"/>
    </source>
</evidence>
<dbReference type="Proteomes" id="UP000015346">
    <property type="component" value="Unassembled WGS sequence"/>
</dbReference>